<feature type="compositionally biased region" description="Polar residues" evidence="1">
    <location>
        <begin position="683"/>
        <end position="693"/>
    </location>
</feature>
<feature type="compositionally biased region" description="Pro residues" evidence="1">
    <location>
        <begin position="248"/>
        <end position="263"/>
    </location>
</feature>
<feature type="compositionally biased region" description="Basic and acidic residues" evidence="1">
    <location>
        <begin position="1175"/>
        <end position="1192"/>
    </location>
</feature>
<feature type="compositionally biased region" description="Pro residues" evidence="1">
    <location>
        <begin position="64"/>
        <end position="77"/>
    </location>
</feature>
<proteinExistence type="predicted"/>
<feature type="compositionally biased region" description="Basic and acidic residues" evidence="1">
    <location>
        <begin position="569"/>
        <end position="578"/>
    </location>
</feature>
<dbReference type="Proteomes" id="UP001375240">
    <property type="component" value="Unassembled WGS sequence"/>
</dbReference>
<reference evidence="2 3" key="1">
    <citation type="submission" date="2019-10" db="EMBL/GenBank/DDBJ databases">
        <authorList>
            <person name="Palmer J.M."/>
        </authorList>
    </citation>
    <scope>NUCLEOTIDE SEQUENCE [LARGE SCALE GENOMIC DNA]</scope>
    <source>
        <strain evidence="2 3">TWF696</strain>
    </source>
</reference>
<feature type="compositionally biased region" description="Basic residues" evidence="1">
    <location>
        <begin position="231"/>
        <end position="247"/>
    </location>
</feature>
<feature type="compositionally biased region" description="Pro residues" evidence="1">
    <location>
        <begin position="368"/>
        <end position="398"/>
    </location>
</feature>
<dbReference type="InterPro" id="IPR013951">
    <property type="entry name" value="Rxt3"/>
</dbReference>
<dbReference type="Pfam" id="PF08642">
    <property type="entry name" value="Rxt3"/>
    <property type="match status" value="1"/>
</dbReference>
<evidence type="ECO:0000313" key="3">
    <source>
        <dbReference type="Proteomes" id="UP001375240"/>
    </source>
</evidence>
<dbReference type="EMBL" id="JAVHNQ010000001">
    <property type="protein sequence ID" value="KAK6359313.1"/>
    <property type="molecule type" value="Genomic_DNA"/>
</dbReference>
<feature type="compositionally biased region" description="Low complexity" evidence="1">
    <location>
        <begin position="264"/>
        <end position="301"/>
    </location>
</feature>
<feature type="compositionally biased region" description="Low complexity" evidence="1">
    <location>
        <begin position="15"/>
        <end position="31"/>
    </location>
</feature>
<keyword evidence="3" id="KW-1185">Reference proteome</keyword>
<feature type="region of interest" description="Disordered" evidence="1">
    <location>
        <begin position="1147"/>
        <end position="1202"/>
    </location>
</feature>
<feature type="compositionally biased region" description="Basic and acidic residues" evidence="1">
    <location>
        <begin position="136"/>
        <end position="150"/>
    </location>
</feature>
<organism evidence="2 3">
    <name type="scientific">Orbilia brochopaga</name>
    <dbReference type="NCBI Taxonomy" id="3140254"/>
    <lineage>
        <taxon>Eukaryota</taxon>
        <taxon>Fungi</taxon>
        <taxon>Dikarya</taxon>
        <taxon>Ascomycota</taxon>
        <taxon>Pezizomycotina</taxon>
        <taxon>Orbiliomycetes</taxon>
        <taxon>Orbiliales</taxon>
        <taxon>Orbiliaceae</taxon>
        <taxon>Orbilia</taxon>
    </lineage>
</organism>
<sequence length="1202" mass="132878">MDTRPYQPRFTTRHPNQSPNISSTSSPASPIGYHRPSHHAPPYAAAAADLKHHRPAKSFSSRNTPPPTSASYPPPHAPAGMDERRYMHPSQPPPQSSHQPPPPPQLSRPPPPPMSNDKRPSYPGDRGPNAGWNESIDDRYHDPRNYRPHEQPQQQQHPPPHQGHQLHGPPPLPPHRDDRSAPPPFHRQNDNATPPLSEGPSSGRSMLNASPQMYRAEHPREREHPRDHPHSHPHPHPHPHPHSHHPPPPHYAQPGPPPPPPPQYSSGPSLQSTQQQHHQLQQQLQQGGPAQQPHHAGAPQSGPFAPQPLFSQPPPPQGPQHPPPPHHHHHQRSASYSEPQHPSQPPSQYHPSSHAPPLNRPASTSNRPMPPPSPPHYPRAAPGPPGPPPHQQGFPPPTSGTSFGGSGRDLPSISSLEIPREISRPTGMPLSSILGDAPSGPPVRLEHLTQTIFREPPRTLGPDLSPLKRPFTPGDRPPIGGHAIEATRSNSPPMNKPPPFPETRTPPFRPGPSLSRPRDGPPHFSPPSRPLSQPTYPQQQPEPQPQPQHHQHPQPPPPHAQHHPSPYHPQERLPEREQYSQQPPQPPPAPPHLRAQNHLRTSSYPESPYQRQIPEPPRREPTPPRQIQQPPPTRQTQPPPPQPPPPSSIPNVSPPASQQSQPQPQSSPSYHHPAPPTSSAASMSFNAYTTQMPESPFAITPGLSNQHAIPNLHQYGDDRKKQSGGLEEPAHILGDRQHELKPWETMERERSTDIPPLRAEEALVKGIHERKYPSAFVGDMVSQSPKLKREVIVIDEAEAMLKKDDDIEMTGVEMVTLSPHKRSEPQIERAAKRRKPYTPSSHLRSDSTLSNLDEPGSLVNTPTKPHGFAPITVPPTSNSHAASNLPTIPPPQVIDSSEVREELKKHERHHLGSMVYTLTNMKKSVKSYSQIPLFLDRENCTFIIRIPWYTLSTEERERVCSKRLLWGTEVYSDDSNVLAVLIHLGYLPGVRDGQEIVEYASAHDSVVAKLSAPKRRGATARQREIAAMMAEGLPKPAPKIPEKKDLLVKIVICGNLKRYSSSVRYGLKSRSWERHDGMSFMVEDVKWVEENYAGFADKRGVTGVHERLAKWQKMRTASDTAKVIPGPNEVMGGPAAVTVSGSQWLTKVGAEKSDGEKESSGAMQVDGEGEGPAPESKEKEKEKSDEKQDEKAALASAVTAKS</sequence>
<feature type="compositionally biased region" description="Pro residues" evidence="1">
    <location>
        <begin position="311"/>
        <end position="323"/>
    </location>
</feature>
<feature type="compositionally biased region" description="Basic and acidic residues" evidence="1">
    <location>
        <begin position="215"/>
        <end position="230"/>
    </location>
</feature>
<name>A0AAV9VE24_9PEZI</name>
<feature type="compositionally biased region" description="Polar residues" evidence="1">
    <location>
        <begin position="190"/>
        <end position="211"/>
    </location>
</feature>
<feature type="compositionally biased region" description="Polar residues" evidence="1">
    <location>
        <begin position="838"/>
        <end position="851"/>
    </location>
</feature>
<feature type="compositionally biased region" description="Low complexity" evidence="1">
    <location>
        <begin position="654"/>
        <end position="682"/>
    </location>
</feature>
<feature type="compositionally biased region" description="Low complexity" evidence="1">
    <location>
        <begin position="151"/>
        <end position="167"/>
    </location>
</feature>
<evidence type="ECO:0000256" key="1">
    <source>
        <dbReference type="SAM" id="MobiDB-lite"/>
    </source>
</evidence>
<evidence type="ECO:0008006" key="4">
    <source>
        <dbReference type="Google" id="ProtNLM"/>
    </source>
</evidence>
<feature type="compositionally biased region" description="Basic and acidic residues" evidence="1">
    <location>
        <begin position="1149"/>
        <end position="1159"/>
    </location>
</feature>
<dbReference type="AlphaFoldDB" id="A0AAV9VE24"/>
<comment type="caution">
    <text evidence="2">The sequence shown here is derived from an EMBL/GenBank/DDBJ whole genome shotgun (WGS) entry which is preliminary data.</text>
</comment>
<evidence type="ECO:0000313" key="2">
    <source>
        <dbReference type="EMBL" id="KAK6359313.1"/>
    </source>
</evidence>
<feature type="compositionally biased region" description="Low complexity" evidence="1">
    <location>
        <begin position="335"/>
        <end position="357"/>
    </location>
</feature>
<accession>A0AAV9VE24</accession>
<protein>
    <recommendedName>
        <fullName evidence="4">Rxt3-domain-containing protein</fullName>
    </recommendedName>
</protein>
<feature type="region of interest" description="Disordered" evidence="1">
    <location>
        <begin position="819"/>
        <end position="860"/>
    </location>
</feature>
<feature type="compositionally biased region" description="Pro residues" evidence="1">
    <location>
        <begin position="629"/>
        <end position="648"/>
    </location>
</feature>
<gene>
    <name evidence="2" type="ORF">TWF696_000476</name>
</gene>
<feature type="region of interest" description="Disordered" evidence="1">
    <location>
        <begin position="1"/>
        <end position="735"/>
    </location>
</feature>
<feature type="compositionally biased region" description="Basic and acidic residues" evidence="1">
    <location>
        <begin position="821"/>
        <end position="830"/>
    </location>
</feature>
<feature type="compositionally biased region" description="Pro residues" evidence="1">
    <location>
        <begin position="90"/>
        <end position="114"/>
    </location>
</feature>